<proteinExistence type="predicted"/>
<evidence type="ECO:0000256" key="1">
    <source>
        <dbReference type="SAM" id="MobiDB-lite"/>
    </source>
</evidence>
<comment type="caution">
    <text evidence="2">The sequence shown here is derived from an EMBL/GenBank/DDBJ whole genome shotgun (WGS) entry which is preliminary data.</text>
</comment>
<sequence>MLITRRAAPGTRAADIYSPRCVNAEASCRDPCPPPAVFQAIKPPLSVTQGERALTCDPHPDGNSAVHRRPLTLTDRQRDGGEDCRTAYGEREERPFRHFVCNGIARVSNTTGFPPHILFNALQHGSCPDDDRVNGIKINPRRACGKTGLCGLPLASLFPVLRGSAAPIRPANGLLSTGLPPPAGQLFTEEVSSSNGLRTQRLQFGTSTRDCKMMAEIMGQKHGVADWPIAAEARPSRAEVNTSAGVRTGRSPEEEQTPRTDGRRTR</sequence>
<feature type="compositionally biased region" description="Basic and acidic residues" evidence="1">
    <location>
        <begin position="250"/>
        <end position="266"/>
    </location>
</feature>
<name>A0AAD7WRC6_9TELE</name>
<evidence type="ECO:0000313" key="3">
    <source>
        <dbReference type="Proteomes" id="UP001221898"/>
    </source>
</evidence>
<organism evidence="2 3">
    <name type="scientific">Aldrovandia affinis</name>
    <dbReference type="NCBI Taxonomy" id="143900"/>
    <lineage>
        <taxon>Eukaryota</taxon>
        <taxon>Metazoa</taxon>
        <taxon>Chordata</taxon>
        <taxon>Craniata</taxon>
        <taxon>Vertebrata</taxon>
        <taxon>Euteleostomi</taxon>
        <taxon>Actinopterygii</taxon>
        <taxon>Neopterygii</taxon>
        <taxon>Teleostei</taxon>
        <taxon>Notacanthiformes</taxon>
        <taxon>Halosauridae</taxon>
        <taxon>Aldrovandia</taxon>
    </lineage>
</organism>
<dbReference type="EMBL" id="JAINUG010000044">
    <property type="protein sequence ID" value="KAJ8406200.1"/>
    <property type="molecule type" value="Genomic_DNA"/>
</dbReference>
<feature type="region of interest" description="Disordered" evidence="1">
    <location>
        <begin position="232"/>
        <end position="266"/>
    </location>
</feature>
<gene>
    <name evidence="2" type="ORF">AAFF_G00304310</name>
</gene>
<dbReference type="Proteomes" id="UP001221898">
    <property type="component" value="Unassembled WGS sequence"/>
</dbReference>
<accession>A0AAD7WRC6</accession>
<evidence type="ECO:0000313" key="2">
    <source>
        <dbReference type="EMBL" id="KAJ8406200.1"/>
    </source>
</evidence>
<reference evidence="2" key="1">
    <citation type="journal article" date="2023" name="Science">
        <title>Genome structures resolve the early diversification of teleost fishes.</title>
        <authorList>
            <person name="Parey E."/>
            <person name="Louis A."/>
            <person name="Montfort J."/>
            <person name="Bouchez O."/>
            <person name="Roques C."/>
            <person name="Iampietro C."/>
            <person name="Lluch J."/>
            <person name="Castinel A."/>
            <person name="Donnadieu C."/>
            <person name="Desvignes T."/>
            <person name="Floi Bucao C."/>
            <person name="Jouanno E."/>
            <person name="Wen M."/>
            <person name="Mejri S."/>
            <person name="Dirks R."/>
            <person name="Jansen H."/>
            <person name="Henkel C."/>
            <person name="Chen W.J."/>
            <person name="Zahm M."/>
            <person name="Cabau C."/>
            <person name="Klopp C."/>
            <person name="Thompson A.W."/>
            <person name="Robinson-Rechavi M."/>
            <person name="Braasch I."/>
            <person name="Lecointre G."/>
            <person name="Bobe J."/>
            <person name="Postlethwait J.H."/>
            <person name="Berthelot C."/>
            <person name="Roest Crollius H."/>
            <person name="Guiguen Y."/>
        </authorList>
    </citation>
    <scope>NUCLEOTIDE SEQUENCE</scope>
    <source>
        <strain evidence="2">NC1722</strain>
    </source>
</reference>
<keyword evidence="3" id="KW-1185">Reference proteome</keyword>
<protein>
    <submittedName>
        <fullName evidence="2">Uncharacterized protein</fullName>
    </submittedName>
</protein>
<dbReference type="AlphaFoldDB" id="A0AAD7WRC6"/>